<sequence length="170" mass="18442">MLWDEGAPLAARQQANGVLAQRYEGYHQSPPLPLAFTEEAASFYFGSFAAYVTHFVHGIKHLPVLIGLETESKFLRPLDAVAEPQPAAGAAFVQALAALPLPLATQFRAALVHLARHYTGWSMVNRWAVQVLAQLQAHAPWREAVRADLASLADAPDDDVTYLASQALAS</sequence>
<evidence type="ECO:0000313" key="1">
    <source>
        <dbReference type="EMBL" id="OGX91279.1"/>
    </source>
</evidence>
<protein>
    <submittedName>
        <fullName evidence="1">Uncharacterized protein</fullName>
    </submittedName>
</protein>
<proteinExistence type="predicted"/>
<dbReference type="AlphaFoldDB" id="A0A1G1TK97"/>
<keyword evidence="2" id="KW-1185">Reference proteome</keyword>
<dbReference type="RefSeq" id="WP_070741987.1">
    <property type="nucleotide sequence ID" value="NZ_MDZA01000073.1"/>
</dbReference>
<dbReference type="OrthoDB" id="859434at2"/>
<dbReference type="EMBL" id="MDZA01000073">
    <property type="protein sequence ID" value="OGX91279.1"/>
    <property type="molecule type" value="Genomic_DNA"/>
</dbReference>
<comment type="caution">
    <text evidence="1">The sequence shown here is derived from an EMBL/GenBank/DDBJ whole genome shotgun (WGS) entry which is preliminary data.</text>
</comment>
<evidence type="ECO:0000313" key="2">
    <source>
        <dbReference type="Proteomes" id="UP000177506"/>
    </source>
</evidence>
<name>A0A1G1TK97_9BACT</name>
<organism evidence="1 2">
    <name type="scientific">Hymenobacter coccineus</name>
    <dbReference type="NCBI Taxonomy" id="1908235"/>
    <lineage>
        <taxon>Bacteria</taxon>
        <taxon>Pseudomonadati</taxon>
        <taxon>Bacteroidota</taxon>
        <taxon>Cytophagia</taxon>
        <taxon>Cytophagales</taxon>
        <taxon>Hymenobacteraceae</taxon>
        <taxon>Hymenobacter</taxon>
    </lineage>
</organism>
<accession>A0A1G1TK97</accession>
<dbReference type="Proteomes" id="UP000177506">
    <property type="component" value="Unassembled WGS sequence"/>
</dbReference>
<reference evidence="1 2" key="1">
    <citation type="submission" date="2016-08" db="EMBL/GenBank/DDBJ databases">
        <title>Hymenobacter coccineus sp. nov., Hymenobacter lapidarius sp. nov. and Hymenobacter glacialis sp. nov., isolated from Antarctic soil.</title>
        <authorList>
            <person name="Sedlacek I."/>
            <person name="Kralova S."/>
            <person name="Kyrova K."/>
            <person name="Maslanova I."/>
            <person name="Stankova E."/>
            <person name="Vrbovska V."/>
            <person name="Nemec M."/>
            <person name="Bartak M."/>
            <person name="Svec P."/>
            <person name="Busse H.-J."/>
            <person name="Pantucek R."/>
        </authorList>
    </citation>
    <scope>NUCLEOTIDE SEQUENCE [LARGE SCALE GENOMIC DNA]</scope>
    <source>
        <strain evidence="1 2">CCM 8649</strain>
    </source>
</reference>
<gene>
    <name evidence="1" type="ORF">BEN49_20390</name>
</gene>